<evidence type="ECO:0000256" key="1">
    <source>
        <dbReference type="SAM" id="MobiDB-lite"/>
    </source>
</evidence>
<feature type="compositionally biased region" description="Basic and acidic residues" evidence="1">
    <location>
        <begin position="148"/>
        <end position="158"/>
    </location>
</feature>
<feature type="region of interest" description="Disordered" evidence="1">
    <location>
        <begin position="120"/>
        <end position="159"/>
    </location>
</feature>
<gene>
    <name evidence="3" type="ORF">K470DRAFT_277842</name>
</gene>
<protein>
    <recommendedName>
        <fullName evidence="2">UBL3-like ubiquitin domain-containing protein</fullName>
    </recommendedName>
</protein>
<proteinExistence type="predicted"/>
<dbReference type="CDD" id="cd17039">
    <property type="entry name" value="Ubl_ubiquitin_like"/>
    <property type="match status" value="1"/>
</dbReference>
<evidence type="ECO:0000259" key="2">
    <source>
        <dbReference type="Pfam" id="PF13881"/>
    </source>
</evidence>
<feature type="region of interest" description="Disordered" evidence="1">
    <location>
        <begin position="36"/>
        <end position="56"/>
    </location>
</feature>
<dbReference type="OrthoDB" id="1043111at2759"/>
<evidence type="ECO:0000313" key="3">
    <source>
        <dbReference type="EMBL" id="KAF2859257.1"/>
    </source>
</evidence>
<accession>A0A6A7BWA2</accession>
<dbReference type="AlphaFoldDB" id="A0A6A7BWA2"/>
<reference evidence="3" key="1">
    <citation type="journal article" date="2020" name="Stud. Mycol.">
        <title>101 Dothideomycetes genomes: a test case for predicting lifestyles and emergence of pathogens.</title>
        <authorList>
            <person name="Haridas S."/>
            <person name="Albert R."/>
            <person name="Binder M."/>
            <person name="Bloem J."/>
            <person name="Labutti K."/>
            <person name="Salamov A."/>
            <person name="Andreopoulos B."/>
            <person name="Baker S."/>
            <person name="Barry K."/>
            <person name="Bills G."/>
            <person name="Bluhm B."/>
            <person name="Cannon C."/>
            <person name="Castanera R."/>
            <person name="Culley D."/>
            <person name="Daum C."/>
            <person name="Ezra D."/>
            <person name="Gonzalez J."/>
            <person name="Henrissat B."/>
            <person name="Kuo A."/>
            <person name="Liang C."/>
            <person name="Lipzen A."/>
            <person name="Lutzoni F."/>
            <person name="Magnuson J."/>
            <person name="Mondo S."/>
            <person name="Nolan M."/>
            <person name="Ohm R."/>
            <person name="Pangilinan J."/>
            <person name="Park H.-J."/>
            <person name="Ramirez L."/>
            <person name="Alfaro M."/>
            <person name="Sun H."/>
            <person name="Tritt A."/>
            <person name="Yoshinaga Y."/>
            <person name="Zwiers L.-H."/>
            <person name="Turgeon B."/>
            <person name="Goodwin S."/>
            <person name="Spatafora J."/>
            <person name="Crous P."/>
            <person name="Grigoriev I."/>
        </authorList>
    </citation>
    <scope>NUCLEOTIDE SEQUENCE</scope>
    <source>
        <strain evidence="3">CBS 480.64</strain>
    </source>
</reference>
<dbReference type="SUPFAM" id="SSF54236">
    <property type="entry name" value="Ubiquitin-like"/>
    <property type="match status" value="1"/>
</dbReference>
<dbReference type="Gene3D" id="3.10.20.90">
    <property type="entry name" value="Phosphatidylinositol 3-kinase Catalytic Subunit, Chain A, domain 1"/>
    <property type="match status" value="1"/>
</dbReference>
<feature type="compositionally biased region" description="Low complexity" evidence="1">
    <location>
        <begin position="36"/>
        <end position="50"/>
    </location>
</feature>
<name>A0A6A7BWA2_9PEZI</name>
<dbReference type="EMBL" id="MU005995">
    <property type="protein sequence ID" value="KAF2859257.1"/>
    <property type="molecule type" value="Genomic_DNA"/>
</dbReference>
<dbReference type="Proteomes" id="UP000799421">
    <property type="component" value="Unassembled WGS sequence"/>
</dbReference>
<evidence type="ECO:0000313" key="4">
    <source>
        <dbReference type="Proteomes" id="UP000799421"/>
    </source>
</evidence>
<sequence>MEMQPIKPPDEAAEKTLAQDLRITLLLSTGAKHEFTLQQSTSTQTPASATGDEDPRTIKGYRLKEMLFREWKEEEWGVAKPISPAEIRLITMGHLIDDNRALIEYGISFNKPNVVHITVKPPDFGDAGNENPKKNRKASMGGTTAERQSSRDNERERGGGCCGCVIL</sequence>
<organism evidence="3 4">
    <name type="scientific">Piedraia hortae CBS 480.64</name>
    <dbReference type="NCBI Taxonomy" id="1314780"/>
    <lineage>
        <taxon>Eukaryota</taxon>
        <taxon>Fungi</taxon>
        <taxon>Dikarya</taxon>
        <taxon>Ascomycota</taxon>
        <taxon>Pezizomycotina</taxon>
        <taxon>Dothideomycetes</taxon>
        <taxon>Dothideomycetidae</taxon>
        <taxon>Capnodiales</taxon>
        <taxon>Piedraiaceae</taxon>
        <taxon>Piedraia</taxon>
    </lineage>
</organism>
<keyword evidence="4" id="KW-1185">Reference proteome</keyword>
<dbReference type="InterPro" id="IPR039540">
    <property type="entry name" value="UBL3-like_ubiquitin_dom"/>
</dbReference>
<dbReference type="InterPro" id="IPR029071">
    <property type="entry name" value="Ubiquitin-like_domsf"/>
</dbReference>
<dbReference type="Pfam" id="PF13881">
    <property type="entry name" value="Rad60-SLD_2"/>
    <property type="match status" value="1"/>
</dbReference>
<feature type="domain" description="UBL3-like ubiquitin" evidence="2">
    <location>
        <begin position="62"/>
        <end position="138"/>
    </location>
</feature>